<dbReference type="AlphaFoldDB" id="A0AAV4G4M5"/>
<sequence length="143" mass="15641">MPLLTRARFWYSQRVSVSVTPSGYQHQQARCGHSNSLTHSLGTAAAHPQHGDTEFSPENKTTYTRDLCPWLACLYLAGPQGSQHYEQHPLFSLWSERGTGLGRATLPDPQVAARARPQVENLARRTSAPLPGPPPPILAASGF</sequence>
<protein>
    <submittedName>
        <fullName evidence="2">Uncharacterized protein</fullName>
    </submittedName>
</protein>
<gene>
    <name evidence="2" type="ORF">ElyMa_005876500</name>
</gene>
<dbReference type="Proteomes" id="UP000762676">
    <property type="component" value="Unassembled WGS sequence"/>
</dbReference>
<evidence type="ECO:0000256" key="1">
    <source>
        <dbReference type="SAM" id="MobiDB-lite"/>
    </source>
</evidence>
<feature type="compositionally biased region" description="Polar residues" evidence="1">
    <location>
        <begin position="29"/>
        <end position="41"/>
    </location>
</feature>
<evidence type="ECO:0000313" key="2">
    <source>
        <dbReference type="EMBL" id="GFR79490.1"/>
    </source>
</evidence>
<organism evidence="2 3">
    <name type="scientific">Elysia marginata</name>
    <dbReference type="NCBI Taxonomy" id="1093978"/>
    <lineage>
        <taxon>Eukaryota</taxon>
        <taxon>Metazoa</taxon>
        <taxon>Spiralia</taxon>
        <taxon>Lophotrochozoa</taxon>
        <taxon>Mollusca</taxon>
        <taxon>Gastropoda</taxon>
        <taxon>Heterobranchia</taxon>
        <taxon>Euthyneura</taxon>
        <taxon>Panpulmonata</taxon>
        <taxon>Sacoglossa</taxon>
        <taxon>Placobranchoidea</taxon>
        <taxon>Plakobranchidae</taxon>
        <taxon>Elysia</taxon>
    </lineage>
</organism>
<reference evidence="2 3" key="1">
    <citation type="journal article" date="2021" name="Elife">
        <title>Chloroplast acquisition without the gene transfer in kleptoplastic sea slugs, Plakobranchus ocellatus.</title>
        <authorList>
            <person name="Maeda T."/>
            <person name="Takahashi S."/>
            <person name="Yoshida T."/>
            <person name="Shimamura S."/>
            <person name="Takaki Y."/>
            <person name="Nagai Y."/>
            <person name="Toyoda A."/>
            <person name="Suzuki Y."/>
            <person name="Arimoto A."/>
            <person name="Ishii H."/>
            <person name="Satoh N."/>
            <person name="Nishiyama T."/>
            <person name="Hasebe M."/>
            <person name="Maruyama T."/>
            <person name="Minagawa J."/>
            <person name="Obokata J."/>
            <person name="Shigenobu S."/>
        </authorList>
    </citation>
    <scope>NUCLEOTIDE SEQUENCE [LARGE SCALE GENOMIC DNA]</scope>
</reference>
<feature type="region of interest" description="Disordered" evidence="1">
    <location>
        <begin position="29"/>
        <end position="59"/>
    </location>
</feature>
<evidence type="ECO:0000313" key="3">
    <source>
        <dbReference type="Proteomes" id="UP000762676"/>
    </source>
</evidence>
<accession>A0AAV4G4M5</accession>
<keyword evidence="3" id="KW-1185">Reference proteome</keyword>
<dbReference type="EMBL" id="BMAT01011802">
    <property type="protein sequence ID" value="GFR79490.1"/>
    <property type="molecule type" value="Genomic_DNA"/>
</dbReference>
<name>A0AAV4G4M5_9GAST</name>
<proteinExistence type="predicted"/>
<comment type="caution">
    <text evidence="2">The sequence shown here is derived from an EMBL/GenBank/DDBJ whole genome shotgun (WGS) entry which is preliminary data.</text>
</comment>